<dbReference type="Pfam" id="PF19538">
    <property type="entry name" value="DUF6062"/>
    <property type="match status" value="1"/>
</dbReference>
<sequence>MKEQIYTIPVNEVYDTDCECPLCELEKKLEKETLDYALGAAMMEPEFRMESNEKGFCNHHCSMLFGMSNKLALSLVLDTHLEEIRKKLDTLKKSASALKNQKGGLFKKTGLADFSKALSEKLDGISDGCVVCDKINHTMERYADVLLYMWANDEKFKEKFNKSKGVCLKHMKLLVDTVPKSLKDSQAAQFLACLFEKQETELSRIQQDIHKFTLKFDYRNKDMEWGTAQDAPIRTIDKISGFINNDYEEK</sequence>
<reference evidence="1 2" key="1">
    <citation type="submission" date="2021-10" db="EMBL/GenBank/DDBJ databases">
        <title>Anaerobic single-cell dispensing facilitates the cultivation of human gut bacteria.</title>
        <authorList>
            <person name="Afrizal A."/>
        </authorList>
    </citation>
    <scope>NUCLEOTIDE SEQUENCE [LARGE SCALE GENOMIC DNA]</scope>
    <source>
        <strain evidence="1 2">CLA-AA-H232</strain>
    </source>
</reference>
<accession>A0AAE3DYT5</accession>
<dbReference type="Proteomes" id="UP001198242">
    <property type="component" value="Unassembled WGS sequence"/>
</dbReference>
<dbReference type="EMBL" id="JAJEQM010000008">
    <property type="protein sequence ID" value="MCC2210627.1"/>
    <property type="molecule type" value="Genomic_DNA"/>
</dbReference>
<dbReference type="InterPro" id="IPR045706">
    <property type="entry name" value="DUF6062"/>
</dbReference>
<keyword evidence="2" id="KW-1185">Reference proteome</keyword>
<protein>
    <submittedName>
        <fullName evidence="1">DUF6062 family protein</fullName>
    </submittedName>
</protein>
<dbReference type="AlphaFoldDB" id="A0AAE3DYT5"/>
<proteinExistence type="predicted"/>
<name>A0AAE3DYT5_9FIRM</name>
<dbReference type="RefSeq" id="WP_308456423.1">
    <property type="nucleotide sequence ID" value="NZ_JAJEQM010000008.1"/>
</dbReference>
<evidence type="ECO:0000313" key="1">
    <source>
        <dbReference type="EMBL" id="MCC2210627.1"/>
    </source>
</evidence>
<organism evidence="1 2">
    <name type="scientific">Hominilimicola fabiformis</name>
    <dbReference type="NCBI Taxonomy" id="2885356"/>
    <lineage>
        <taxon>Bacteria</taxon>
        <taxon>Bacillati</taxon>
        <taxon>Bacillota</taxon>
        <taxon>Clostridia</taxon>
        <taxon>Eubacteriales</taxon>
        <taxon>Oscillospiraceae</taxon>
        <taxon>Hominilimicola</taxon>
    </lineage>
</organism>
<gene>
    <name evidence="1" type="ORF">LKE05_07475</name>
</gene>
<evidence type="ECO:0000313" key="2">
    <source>
        <dbReference type="Proteomes" id="UP001198242"/>
    </source>
</evidence>
<comment type="caution">
    <text evidence="1">The sequence shown here is derived from an EMBL/GenBank/DDBJ whole genome shotgun (WGS) entry which is preliminary data.</text>
</comment>